<name>A0ABV3BQU8_9ACTN</name>
<protein>
    <submittedName>
        <fullName evidence="2">FxSxx-COOH system tetratricopeptide repeat protein</fullName>
    </submittedName>
</protein>
<dbReference type="Pfam" id="PF00089">
    <property type="entry name" value="Trypsin"/>
    <property type="match status" value="1"/>
</dbReference>
<dbReference type="InterPro" id="IPR001254">
    <property type="entry name" value="Trypsin_dom"/>
</dbReference>
<evidence type="ECO:0000313" key="2">
    <source>
        <dbReference type="EMBL" id="MEU6822662.1"/>
    </source>
</evidence>
<dbReference type="InterPro" id="IPR011990">
    <property type="entry name" value="TPR-like_helical_dom_sf"/>
</dbReference>
<evidence type="ECO:0000313" key="3">
    <source>
        <dbReference type="Proteomes" id="UP001551176"/>
    </source>
</evidence>
<dbReference type="InterPro" id="IPR053137">
    <property type="entry name" value="NLR-like"/>
</dbReference>
<keyword evidence="3" id="KW-1185">Reference proteome</keyword>
<dbReference type="Pfam" id="PF13424">
    <property type="entry name" value="TPR_12"/>
    <property type="match status" value="3"/>
</dbReference>
<sequence>MDVRRVVEIWNPGARRSGTGFLVADRIVLTALHNALGVGKLEVRRLDPEGRDEGWAGAELLWPEREQDPEVDVALIRVTDGAWTVPDEMGPVRWGRIDADVVEERLGCLAVGFPRSEVRDGVRDTKEIRGHVEALTGLKSGGERITVHVDGVAAPSKPGDRSRWSGASGAALFARGRLVGVVTTDRARDYEADQLTAVSVASLAARPGFAMAVKAAGGDLVLEDVTVAAEEGPPRTAYDVEVPRGIHNLPDLPSRIFVGRDEALAALSRALSEGSQTITQTLHGLGGVGKTTLALHYAHDHRDEYRLVWWIRADTPDLIDAGLAALAARLRGDRAPALATAQAASWAIGWLQTHPGWLLVFDNVEKPEDVRSVTGQLRYTGRQLITSRCKGGWSGDPIPLSVLDTDASLDLLARLTDGGDEEEARALADDLGHLPLALEQAGAFIAQTSITIGEYREMLREYASHTTDAAPAGSDPARTMARIWRITLDVLHERDPRAVDLLRVAAWYAPTGIPRDLFAPLAENPVDLARLLALLADYSMITLDRSALGVHRLVQTVARTASGDDPHRTEELTAEARDRAVAWLCDALPDDPEVNVVGWPAWRRLLPHAEALLAAWRPADDTHSTLLVLGQVAQYLQSQGEVVRAIDLLRRNLEATARIQGVGHWDTLTARNNLASAYEMAGDVHRAIPLFEATLAERLRTLGEDHPHTLVSRNNLACVYETSGDLSRAIQLYEETLTARLRVLGEDHIHTLSSRNNLAYAYKAAGEIDRAITMYEKTLADRVRVLGQDHVDTLLSRSNLASAYKEAGDMARAIPMLEEVLADRTRVLGEMHPDSLASRNNLADAYCEFGETDHAHVLFERTLADQQRVLGEEHPATLTTWNNLAYTYELKGDVQRAVRMYEEATTVRSRVLGEDHPDTLISRNNLAQMYWGLGRRGHAVALYEQLLADCVRVLSAEHPTTRLVRQNLAAVRARTWKFRKPTD</sequence>
<dbReference type="Gene3D" id="2.40.10.120">
    <property type="match status" value="1"/>
</dbReference>
<accession>A0ABV3BQU8</accession>
<gene>
    <name evidence="2" type="primary">fxsT</name>
    <name evidence="2" type="ORF">ABZ921_18705</name>
</gene>
<dbReference type="SUPFAM" id="SSF50494">
    <property type="entry name" value="Trypsin-like serine proteases"/>
    <property type="match status" value="1"/>
</dbReference>
<dbReference type="SMART" id="SM00028">
    <property type="entry name" value="TPR"/>
    <property type="match status" value="5"/>
</dbReference>
<dbReference type="SUPFAM" id="SSF48452">
    <property type="entry name" value="TPR-like"/>
    <property type="match status" value="2"/>
</dbReference>
<dbReference type="InterPro" id="IPR027417">
    <property type="entry name" value="P-loop_NTPase"/>
</dbReference>
<dbReference type="Proteomes" id="UP001551176">
    <property type="component" value="Unassembled WGS sequence"/>
</dbReference>
<comment type="caution">
    <text evidence="2">The sequence shown here is derived from an EMBL/GenBank/DDBJ whole genome shotgun (WGS) entry which is preliminary data.</text>
</comment>
<dbReference type="InterPro" id="IPR009003">
    <property type="entry name" value="Peptidase_S1_PA"/>
</dbReference>
<organism evidence="2 3">
    <name type="scientific">Streptomyces atriruber</name>
    <dbReference type="NCBI Taxonomy" id="545121"/>
    <lineage>
        <taxon>Bacteria</taxon>
        <taxon>Bacillati</taxon>
        <taxon>Actinomycetota</taxon>
        <taxon>Actinomycetes</taxon>
        <taxon>Kitasatosporales</taxon>
        <taxon>Streptomycetaceae</taxon>
        <taxon>Streptomyces</taxon>
    </lineage>
</organism>
<dbReference type="PANTHER" id="PTHR46082">
    <property type="entry name" value="ATP/GTP-BINDING PROTEIN-RELATED"/>
    <property type="match status" value="1"/>
</dbReference>
<reference evidence="2 3" key="1">
    <citation type="submission" date="2024-06" db="EMBL/GenBank/DDBJ databases">
        <title>The Natural Products Discovery Center: Release of the First 8490 Sequenced Strains for Exploring Actinobacteria Biosynthetic Diversity.</title>
        <authorList>
            <person name="Kalkreuter E."/>
            <person name="Kautsar S.A."/>
            <person name="Yang D."/>
            <person name="Bader C.D."/>
            <person name="Teijaro C.N."/>
            <person name="Fluegel L."/>
            <person name="Davis C.M."/>
            <person name="Simpson J.R."/>
            <person name="Lauterbach L."/>
            <person name="Steele A.D."/>
            <person name="Gui C."/>
            <person name="Meng S."/>
            <person name="Li G."/>
            <person name="Viehrig K."/>
            <person name="Ye F."/>
            <person name="Su P."/>
            <person name="Kiefer A.F."/>
            <person name="Nichols A."/>
            <person name="Cepeda A.J."/>
            <person name="Yan W."/>
            <person name="Fan B."/>
            <person name="Jiang Y."/>
            <person name="Adhikari A."/>
            <person name="Zheng C.-J."/>
            <person name="Schuster L."/>
            <person name="Cowan T.M."/>
            <person name="Smanski M.J."/>
            <person name="Chevrette M.G."/>
            <person name="De Carvalho L.P.S."/>
            <person name="Shen B."/>
        </authorList>
    </citation>
    <scope>NUCLEOTIDE SEQUENCE [LARGE SCALE GENOMIC DNA]</scope>
    <source>
        <strain evidence="2 3">NPDC046838</strain>
    </source>
</reference>
<dbReference type="EMBL" id="JBEYXV010000009">
    <property type="protein sequence ID" value="MEU6822662.1"/>
    <property type="molecule type" value="Genomic_DNA"/>
</dbReference>
<proteinExistence type="predicted"/>
<feature type="domain" description="Peptidase S1" evidence="1">
    <location>
        <begin position="18"/>
        <end position="185"/>
    </location>
</feature>
<dbReference type="RefSeq" id="WP_359350186.1">
    <property type="nucleotide sequence ID" value="NZ_JBEYXV010000009.1"/>
</dbReference>
<dbReference type="Pfam" id="PF13374">
    <property type="entry name" value="TPR_10"/>
    <property type="match status" value="1"/>
</dbReference>
<evidence type="ECO:0000259" key="1">
    <source>
        <dbReference type="Pfam" id="PF00089"/>
    </source>
</evidence>
<dbReference type="Gene3D" id="3.40.50.300">
    <property type="entry name" value="P-loop containing nucleotide triphosphate hydrolases"/>
    <property type="match status" value="1"/>
</dbReference>
<dbReference type="SUPFAM" id="SSF52540">
    <property type="entry name" value="P-loop containing nucleoside triphosphate hydrolases"/>
    <property type="match status" value="1"/>
</dbReference>
<dbReference type="PANTHER" id="PTHR46082:SF6">
    <property type="entry name" value="AAA+ ATPASE DOMAIN-CONTAINING PROTEIN-RELATED"/>
    <property type="match status" value="1"/>
</dbReference>
<dbReference type="Gene3D" id="1.25.40.10">
    <property type="entry name" value="Tetratricopeptide repeat domain"/>
    <property type="match status" value="2"/>
</dbReference>
<dbReference type="InterPro" id="IPR019734">
    <property type="entry name" value="TPR_rpt"/>
</dbReference>
<dbReference type="NCBIfam" id="NF040586">
    <property type="entry name" value="FxSxx_TPR"/>
    <property type="match status" value="1"/>
</dbReference>